<dbReference type="EMBL" id="AE015929">
    <property type="protein sequence ID" value="AAO03770.1"/>
    <property type="molecule type" value="Genomic_DNA"/>
</dbReference>
<dbReference type="InterPro" id="IPR009003">
    <property type="entry name" value="Peptidase_S1_PA"/>
</dbReference>
<keyword evidence="1" id="KW-0645">Protease</keyword>
<protein>
    <recommendedName>
        <fullName evidence="4">Serine protease</fullName>
    </recommendedName>
</protein>
<evidence type="ECO:0000256" key="1">
    <source>
        <dbReference type="ARBA" id="ARBA00022825"/>
    </source>
</evidence>
<dbReference type="PATRIC" id="fig|176280.10.peg.158"/>
<name>A0A0H2VEA2_STAES</name>
<organism evidence="2 3">
    <name type="scientific">Staphylococcus epidermidis (strain ATCC 12228 / FDA PCI 1200)</name>
    <dbReference type="NCBI Taxonomy" id="176280"/>
    <lineage>
        <taxon>Bacteria</taxon>
        <taxon>Bacillati</taxon>
        <taxon>Bacillota</taxon>
        <taxon>Bacilli</taxon>
        <taxon>Bacillales</taxon>
        <taxon>Staphylococcaceae</taxon>
        <taxon>Staphylococcus</taxon>
    </lineage>
</organism>
<dbReference type="SUPFAM" id="SSF50494">
    <property type="entry name" value="Trypsin-like serine proteases"/>
    <property type="match status" value="1"/>
</dbReference>
<evidence type="ECO:0000313" key="3">
    <source>
        <dbReference type="Proteomes" id="UP000001411"/>
    </source>
</evidence>
<proteinExistence type="predicted"/>
<evidence type="ECO:0008006" key="4">
    <source>
        <dbReference type="Google" id="ProtNLM"/>
    </source>
</evidence>
<accession>A0A0H2VEA2</accession>
<reference evidence="2 3" key="1">
    <citation type="journal article" date="2003" name="Mol. Microbiol.">
        <title>Genome-based analysis of virulence genes in a non-biofilm-forming Staphylococcus epidermidis strain (ATCC 12228).</title>
        <authorList>
            <person name="Zhang Y.Q."/>
            <person name="Ren S.X."/>
            <person name="Li H.L."/>
            <person name="Wang Y.X."/>
            <person name="Fu G."/>
            <person name="Yang J."/>
            <person name="Qin Z.Q."/>
            <person name="Miao Y.G."/>
            <person name="Wang W.Y."/>
            <person name="Chen R.S."/>
            <person name="Shen Y."/>
            <person name="Chen Z."/>
            <person name="Yuan Z.H."/>
            <person name="Zhao G.P."/>
            <person name="Qu D."/>
            <person name="Danchin A."/>
            <person name="Wen Y.M."/>
        </authorList>
    </citation>
    <scope>NUCLEOTIDE SEQUENCE [LARGE SCALE GENOMIC DNA]</scope>
    <source>
        <strain evidence="3">ATCC 12228 / FDA PCI 1200</strain>
    </source>
</reference>
<evidence type="ECO:0000313" key="2">
    <source>
        <dbReference type="EMBL" id="AAO03770.1"/>
    </source>
</evidence>
<dbReference type="GO" id="GO:0008236">
    <property type="term" value="F:serine-type peptidase activity"/>
    <property type="evidence" value="ECO:0007669"/>
    <property type="project" value="UniProtKB-KW"/>
</dbReference>
<keyword evidence="1" id="KW-0378">Hydrolase</keyword>
<dbReference type="KEGG" id="sep:SE_0173"/>
<sequence>MMNGNNTYAYWNKLRFLQEASNKSELMTKDKFRAGDSGSPMVDSQYVVYGVRTYGYNLRGSSNHPYAQQEVAGAESLYGNPRDFILKHNK</sequence>
<dbReference type="Proteomes" id="UP000001411">
    <property type="component" value="Chromosome"/>
</dbReference>
<dbReference type="AlphaFoldDB" id="A0A0H2VEA2"/>
<dbReference type="OrthoDB" id="2396730at2"/>
<gene>
    <name evidence="2" type="ordered locus">SE_0173</name>
</gene>
<keyword evidence="1" id="KW-0720">Serine protease</keyword>
<dbReference type="HOGENOM" id="CLU_2439322_0_0_9"/>